<evidence type="ECO:0000259" key="1">
    <source>
        <dbReference type="Pfam" id="PF13403"/>
    </source>
</evidence>
<dbReference type="PROSITE" id="PS50817">
    <property type="entry name" value="INTEIN_N_TER"/>
    <property type="match status" value="1"/>
</dbReference>
<feature type="domain" description="Hedgehog/Intein (Hint)" evidence="1">
    <location>
        <begin position="40"/>
        <end position="184"/>
    </location>
</feature>
<dbReference type="InterPro" id="IPR028992">
    <property type="entry name" value="Hedgehog/Intein_dom"/>
</dbReference>
<sequence>MASGPHHPALRAAKRRWRCIGASRVMSESRSPSGTVVVACFTPGTLIATPRGEVAVEELAVGDRVITRDNGIQPIRWISRRRLDHALLLAHPHLRPVLVEKGSLGQDLPDRDMMVSPNHRLLVTRDRTQIHFDEPEALVAAKHLVGPRGIREVDCGGTTYIHVMFDRHEVVLANGAWCESFQPTERLIHGMGNAQRTELLELFPSLRSSDGLAAFGRARPVLVPDREAALVR</sequence>
<gene>
    <name evidence="2" type="ordered locus">Rsph17025_0911</name>
</gene>
<dbReference type="KEGG" id="rsq:Rsph17025_0911"/>
<evidence type="ECO:0000313" key="2">
    <source>
        <dbReference type="EMBL" id="ABP69814.1"/>
    </source>
</evidence>
<name>A4WR00_CERS5</name>
<dbReference type="InterPro" id="IPR006141">
    <property type="entry name" value="Intein_N"/>
</dbReference>
<dbReference type="InterPro" id="IPR036844">
    <property type="entry name" value="Hint_dom_sf"/>
</dbReference>
<dbReference type="Pfam" id="PF13403">
    <property type="entry name" value="Hint_2"/>
    <property type="match status" value="1"/>
</dbReference>
<dbReference type="eggNOG" id="COG2931">
    <property type="taxonomic scope" value="Bacteria"/>
</dbReference>
<dbReference type="AlphaFoldDB" id="A4WR00"/>
<accession>A4WR00</accession>
<dbReference type="Gene3D" id="2.170.16.10">
    <property type="entry name" value="Hedgehog/Intein (Hint) domain"/>
    <property type="match status" value="1"/>
</dbReference>
<dbReference type="STRING" id="349102.Rsph17025_0911"/>
<dbReference type="HOGENOM" id="CLU_071538_1_0_5"/>
<dbReference type="EMBL" id="CP000661">
    <property type="protein sequence ID" value="ABP69814.1"/>
    <property type="molecule type" value="Genomic_DNA"/>
</dbReference>
<proteinExistence type="predicted"/>
<organism evidence="2">
    <name type="scientific">Cereibacter sphaeroides (strain ATCC 17025 / ATH 2.4.3)</name>
    <name type="common">Rhodobacter sphaeroides</name>
    <dbReference type="NCBI Taxonomy" id="349102"/>
    <lineage>
        <taxon>Bacteria</taxon>
        <taxon>Pseudomonadati</taxon>
        <taxon>Pseudomonadota</taxon>
        <taxon>Alphaproteobacteria</taxon>
        <taxon>Rhodobacterales</taxon>
        <taxon>Paracoccaceae</taxon>
        <taxon>Cereibacter</taxon>
    </lineage>
</organism>
<reference evidence="2" key="1">
    <citation type="submission" date="2007-04" db="EMBL/GenBank/DDBJ databases">
        <title>Complete sequence of chromosome of Rhodobacter sphaeroides ATCC 17025.</title>
        <authorList>
            <consortium name="US DOE Joint Genome Institute"/>
            <person name="Copeland A."/>
            <person name="Lucas S."/>
            <person name="Lapidus A."/>
            <person name="Barry K."/>
            <person name="Detter J.C."/>
            <person name="Glavina del Rio T."/>
            <person name="Hammon N."/>
            <person name="Israni S."/>
            <person name="Dalin E."/>
            <person name="Tice H."/>
            <person name="Pitluck S."/>
            <person name="Chertkov O."/>
            <person name="Brettin T."/>
            <person name="Bruce D."/>
            <person name="Han C."/>
            <person name="Schmutz J."/>
            <person name="Larimer F."/>
            <person name="Land M."/>
            <person name="Hauser L."/>
            <person name="Kyrpides N."/>
            <person name="Kim E."/>
            <person name="Richardson P."/>
            <person name="Mackenzie C."/>
            <person name="Choudhary M."/>
            <person name="Donohue T.J."/>
            <person name="Kaplan S."/>
        </authorList>
    </citation>
    <scope>NUCLEOTIDE SEQUENCE [LARGE SCALE GENOMIC DNA]</scope>
    <source>
        <strain evidence="2">ATCC 17025</strain>
    </source>
</reference>
<dbReference type="GO" id="GO:0016539">
    <property type="term" value="P:intein-mediated protein splicing"/>
    <property type="evidence" value="ECO:0007669"/>
    <property type="project" value="InterPro"/>
</dbReference>
<protein>
    <recommendedName>
        <fullName evidence="1">Hedgehog/Intein (Hint) domain-containing protein</fullName>
    </recommendedName>
</protein>
<dbReference type="SUPFAM" id="SSF51294">
    <property type="entry name" value="Hedgehog/intein (Hint) domain"/>
    <property type="match status" value="1"/>
</dbReference>